<dbReference type="EMBL" id="FQWF01000006">
    <property type="protein sequence ID" value="SHG49534.1"/>
    <property type="molecule type" value="Genomic_DNA"/>
</dbReference>
<evidence type="ECO:0000313" key="1">
    <source>
        <dbReference type="EMBL" id="SHG49534.1"/>
    </source>
</evidence>
<proteinExistence type="predicted"/>
<dbReference type="AlphaFoldDB" id="A0A1M5K9M2"/>
<dbReference type="Proteomes" id="UP000184020">
    <property type="component" value="Unassembled WGS sequence"/>
</dbReference>
<accession>A0A1M5K9M2</accession>
<keyword evidence="2" id="KW-1185">Reference proteome</keyword>
<name>A0A1M5K9M2_9FLAO</name>
<reference evidence="2" key="1">
    <citation type="submission" date="2016-11" db="EMBL/GenBank/DDBJ databases">
        <authorList>
            <person name="Varghese N."/>
            <person name="Submissions S."/>
        </authorList>
    </citation>
    <scope>NUCLEOTIDE SEQUENCE [LARGE SCALE GENOMIC DNA]</scope>
    <source>
        <strain evidence="2">DSM 17659</strain>
    </source>
</reference>
<organism evidence="1 2">
    <name type="scientific">Flavobacterium micromati</name>
    <dbReference type="NCBI Taxonomy" id="229205"/>
    <lineage>
        <taxon>Bacteria</taxon>
        <taxon>Pseudomonadati</taxon>
        <taxon>Bacteroidota</taxon>
        <taxon>Flavobacteriia</taxon>
        <taxon>Flavobacteriales</taxon>
        <taxon>Flavobacteriaceae</taxon>
        <taxon>Flavobacterium</taxon>
    </lineage>
</organism>
<protein>
    <submittedName>
        <fullName evidence="1">Uncharacterized protein</fullName>
    </submittedName>
</protein>
<evidence type="ECO:0000313" key="2">
    <source>
        <dbReference type="Proteomes" id="UP000184020"/>
    </source>
</evidence>
<gene>
    <name evidence="1" type="ORF">SAMN05444372_106171</name>
</gene>
<sequence>MDIQGVYFSQHNILSKITANLELFLITNTGGFAF</sequence>